<dbReference type="InterPro" id="IPR001610">
    <property type="entry name" value="PAC"/>
</dbReference>
<dbReference type="Pfam" id="PF13426">
    <property type="entry name" value="PAS_9"/>
    <property type="match status" value="1"/>
</dbReference>
<dbReference type="SMART" id="SM00388">
    <property type="entry name" value="HisKA"/>
    <property type="match status" value="1"/>
</dbReference>
<evidence type="ECO:0000259" key="7">
    <source>
        <dbReference type="PROSITE" id="PS50109"/>
    </source>
</evidence>
<evidence type="ECO:0000313" key="10">
    <source>
        <dbReference type="EMBL" id="NEU65504.1"/>
    </source>
</evidence>
<dbReference type="GO" id="GO:0000155">
    <property type="term" value="F:phosphorelay sensor kinase activity"/>
    <property type="evidence" value="ECO:0007669"/>
    <property type="project" value="InterPro"/>
</dbReference>
<dbReference type="InterPro" id="IPR005467">
    <property type="entry name" value="His_kinase_dom"/>
</dbReference>
<dbReference type="NCBIfam" id="TIGR00229">
    <property type="entry name" value="sensory_box"/>
    <property type="match status" value="2"/>
</dbReference>
<dbReference type="InterPro" id="IPR036890">
    <property type="entry name" value="HATPase_C_sf"/>
</dbReference>
<dbReference type="SUPFAM" id="SSF55785">
    <property type="entry name" value="PYP-like sensor domain (PAS domain)"/>
    <property type="match status" value="4"/>
</dbReference>
<dbReference type="Pfam" id="PF08448">
    <property type="entry name" value="PAS_4"/>
    <property type="match status" value="1"/>
</dbReference>
<evidence type="ECO:0000313" key="11">
    <source>
        <dbReference type="Proteomes" id="UP000477386"/>
    </source>
</evidence>
<dbReference type="CDD" id="cd00130">
    <property type="entry name" value="PAS"/>
    <property type="match status" value="3"/>
</dbReference>
<dbReference type="InterPro" id="IPR013656">
    <property type="entry name" value="PAS_4"/>
</dbReference>
<dbReference type="PROSITE" id="PS50109">
    <property type="entry name" value="HIS_KIN"/>
    <property type="match status" value="1"/>
</dbReference>
<dbReference type="AlphaFoldDB" id="A0A6M0IBK1"/>
<feature type="domain" description="Histidine kinase" evidence="7">
    <location>
        <begin position="582"/>
        <end position="808"/>
    </location>
</feature>
<feature type="domain" description="PAC" evidence="9">
    <location>
        <begin position="343"/>
        <end position="396"/>
    </location>
</feature>
<dbReference type="Pfam" id="PF08447">
    <property type="entry name" value="PAS_3"/>
    <property type="match status" value="2"/>
</dbReference>
<organism evidence="10 11">
    <name type="scientific">Spirosoma agri</name>
    <dbReference type="NCBI Taxonomy" id="1987381"/>
    <lineage>
        <taxon>Bacteria</taxon>
        <taxon>Pseudomonadati</taxon>
        <taxon>Bacteroidota</taxon>
        <taxon>Cytophagia</taxon>
        <taxon>Cytophagales</taxon>
        <taxon>Cytophagaceae</taxon>
        <taxon>Spirosoma</taxon>
    </lineage>
</organism>
<evidence type="ECO:0000259" key="9">
    <source>
        <dbReference type="PROSITE" id="PS50113"/>
    </source>
</evidence>
<dbReference type="Gene3D" id="3.30.565.10">
    <property type="entry name" value="Histidine kinase-like ATPase, C-terminal domain"/>
    <property type="match status" value="1"/>
</dbReference>
<feature type="domain" description="PAC" evidence="9">
    <location>
        <begin position="472"/>
        <end position="525"/>
    </location>
</feature>
<dbReference type="Gene3D" id="2.10.70.100">
    <property type="match status" value="1"/>
</dbReference>
<dbReference type="Pfam" id="PF02518">
    <property type="entry name" value="HATPase_c"/>
    <property type="match status" value="1"/>
</dbReference>
<sequence length="808" mass="90580">MEGDQRPSDQKELTEQPDLSFALLAAGLGVWELDPMTKRVKWDDQCRKLIGIDKGNPFFYEQTLSYVHPDDVNRVNQAVQWALNPISDGRYAATYRTIGDDGQLRWVRSMGRRYVSEAGQVTRFSGVVQAASQELAGHQRQEPFASLVEQAPQLIAITDLEGRLQFINGHGLSLFGLTPDQVTTCLLTDFIPSEEMDRATTEILPSIRKGKWSGAVVLMQPKTKQRIPVFCEVYLLLDTISGTPYGIAGIMRDQRLELADKQERLANEAQFRSLIEQAPVATMLLTGPNHVITLANQSMINMLGKGPAILGHPAAEVVPEIANQAYLGLLDNVLASGDSYQATSLPGQLVKDGVTTTHYFDFTYKPMRNEQGETYGVLSMAVDVTEAVLARQKLQEAEEYLRGAMELADIGTWELDMPTGLITYSKRLQGLFEFTQDSIDMKRVYNPIHERDRTRIERALARAANPEWGGLLDEEYTIVTEQTGRSRIVRVQAQMYFDTSGQPLKMVGTMRDITEQKQIQLALEQEVQQRTEELATINEKLTTSNEELAASNKESLATNEELNETNYFLSRSNDNLEKFAYVASHDLQEPLRKVQSFGDLLKERYGDQLGDGVVYLDRMQSAASRMSTLIRDLLTYSRISTRRDRVNPTSLVEVMDRVLTSLELRIQETGATVNIDPLPTVQGDSSQLEQLFQNLLSNSLKFRRPEVLPLIELRADKVLHKNLPAFVTPARAVMTYYKIDIIDNGVGFDEKYLDRIFEVFQRLHSKREFEGTGIGLAICEKVAANHGGAITASSSPGRGATFSVYLPV</sequence>
<gene>
    <name evidence="10" type="ORF">GK091_01315</name>
</gene>
<keyword evidence="5" id="KW-0418">Kinase</keyword>
<keyword evidence="11" id="KW-1185">Reference proteome</keyword>
<feature type="coiled-coil region" evidence="6">
    <location>
        <begin position="534"/>
        <end position="565"/>
    </location>
</feature>
<dbReference type="PANTHER" id="PTHR43304:SF1">
    <property type="entry name" value="PAC DOMAIN-CONTAINING PROTEIN"/>
    <property type="match status" value="1"/>
</dbReference>
<evidence type="ECO:0000259" key="8">
    <source>
        <dbReference type="PROSITE" id="PS50112"/>
    </source>
</evidence>
<keyword evidence="6" id="KW-0175">Coiled coil</keyword>
<dbReference type="InterPro" id="IPR004358">
    <property type="entry name" value="Sig_transdc_His_kin-like_C"/>
</dbReference>
<dbReference type="InterPro" id="IPR052162">
    <property type="entry name" value="Sensor_kinase/Photoreceptor"/>
</dbReference>
<dbReference type="SMART" id="SM00086">
    <property type="entry name" value="PAC"/>
    <property type="match status" value="3"/>
</dbReference>
<reference evidence="10 11" key="1">
    <citation type="submission" date="2020-02" db="EMBL/GenBank/DDBJ databases">
        <title>Draft genome sequence of two Spirosoma agri KCTC 52727 and Spirosoma terrae KCTC 52035.</title>
        <authorList>
            <person name="Rojas J."/>
            <person name="Ambika Manirajan B."/>
            <person name="Ratering S."/>
            <person name="Suarez C."/>
            <person name="Schnell S."/>
        </authorList>
    </citation>
    <scope>NUCLEOTIDE SEQUENCE [LARGE SCALE GENOMIC DNA]</scope>
    <source>
        <strain evidence="10 11">KCTC 52727</strain>
    </source>
</reference>
<evidence type="ECO:0000256" key="4">
    <source>
        <dbReference type="ARBA" id="ARBA00022679"/>
    </source>
</evidence>
<evidence type="ECO:0000256" key="2">
    <source>
        <dbReference type="ARBA" id="ARBA00012438"/>
    </source>
</evidence>
<dbReference type="RefSeq" id="WP_164034831.1">
    <property type="nucleotide sequence ID" value="NZ_JAAGNZ010000001.1"/>
</dbReference>
<dbReference type="SMART" id="SM00387">
    <property type="entry name" value="HATPase_c"/>
    <property type="match status" value="1"/>
</dbReference>
<keyword evidence="3" id="KW-0597">Phosphoprotein</keyword>
<dbReference type="EMBL" id="JAAGNZ010000001">
    <property type="protein sequence ID" value="NEU65504.1"/>
    <property type="molecule type" value="Genomic_DNA"/>
</dbReference>
<dbReference type="PROSITE" id="PS50112">
    <property type="entry name" value="PAS"/>
    <property type="match status" value="1"/>
</dbReference>
<evidence type="ECO:0000256" key="5">
    <source>
        <dbReference type="ARBA" id="ARBA00022777"/>
    </source>
</evidence>
<feature type="domain" description="PAS" evidence="8">
    <location>
        <begin position="140"/>
        <end position="210"/>
    </location>
</feature>
<dbReference type="Proteomes" id="UP000477386">
    <property type="component" value="Unassembled WGS sequence"/>
</dbReference>
<dbReference type="PRINTS" id="PR00344">
    <property type="entry name" value="BCTRLSENSOR"/>
</dbReference>
<dbReference type="Gene3D" id="1.10.287.130">
    <property type="match status" value="1"/>
</dbReference>
<dbReference type="SUPFAM" id="SSF47384">
    <property type="entry name" value="Homodimeric domain of signal transducing histidine kinase"/>
    <property type="match status" value="1"/>
</dbReference>
<dbReference type="CDD" id="cd00082">
    <property type="entry name" value="HisKA"/>
    <property type="match status" value="1"/>
</dbReference>
<dbReference type="SMART" id="SM00091">
    <property type="entry name" value="PAS"/>
    <property type="match status" value="4"/>
</dbReference>
<comment type="caution">
    <text evidence="10">The sequence shown here is derived from an EMBL/GenBank/DDBJ whole genome shotgun (WGS) entry which is preliminary data.</text>
</comment>
<dbReference type="InterPro" id="IPR013655">
    <property type="entry name" value="PAS_fold_3"/>
</dbReference>
<dbReference type="PANTHER" id="PTHR43304">
    <property type="entry name" value="PHYTOCHROME-LIKE PROTEIN CPH1"/>
    <property type="match status" value="1"/>
</dbReference>
<dbReference type="InterPro" id="IPR003661">
    <property type="entry name" value="HisK_dim/P_dom"/>
</dbReference>
<dbReference type="SUPFAM" id="SSF55874">
    <property type="entry name" value="ATPase domain of HSP90 chaperone/DNA topoisomerase II/histidine kinase"/>
    <property type="match status" value="1"/>
</dbReference>
<evidence type="ECO:0000256" key="1">
    <source>
        <dbReference type="ARBA" id="ARBA00000085"/>
    </source>
</evidence>
<dbReference type="EC" id="2.7.13.3" evidence="2"/>
<keyword evidence="4" id="KW-0808">Transferase</keyword>
<accession>A0A6M0IBK1</accession>
<dbReference type="InterPro" id="IPR000700">
    <property type="entry name" value="PAS-assoc_C"/>
</dbReference>
<dbReference type="Pfam" id="PF00512">
    <property type="entry name" value="HisKA"/>
    <property type="match status" value="1"/>
</dbReference>
<dbReference type="InterPro" id="IPR035965">
    <property type="entry name" value="PAS-like_dom_sf"/>
</dbReference>
<dbReference type="InterPro" id="IPR003594">
    <property type="entry name" value="HATPase_dom"/>
</dbReference>
<dbReference type="InterPro" id="IPR036097">
    <property type="entry name" value="HisK_dim/P_sf"/>
</dbReference>
<evidence type="ECO:0000256" key="3">
    <source>
        <dbReference type="ARBA" id="ARBA00022553"/>
    </source>
</evidence>
<proteinExistence type="predicted"/>
<name>A0A6M0IBK1_9BACT</name>
<dbReference type="Gene3D" id="3.30.450.20">
    <property type="entry name" value="PAS domain"/>
    <property type="match status" value="4"/>
</dbReference>
<dbReference type="PROSITE" id="PS50113">
    <property type="entry name" value="PAC"/>
    <property type="match status" value="2"/>
</dbReference>
<protein>
    <recommendedName>
        <fullName evidence="2">histidine kinase</fullName>
        <ecNumber evidence="2">2.7.13.3</ecNumber>
    </recommendedName>
</protein>
<evidence type="ECO:0000256" key="6">
    <source>
        <dbReference type="SAM" id="Coils"/>
    </source>
</evidence>
<dbReference type="InterPro" id="IPR000014">
    <property type="entry name" value="PAS"/>
</dbReference>
<comment type="catalytic activity">
    <reaction evidence="1">
        <text>ATP + protein L-histidine = ADP + protein N-phospho-L-histidine.</text>
        <dbReference type="EC" id="2.7.13.3"/>
    </reaction>
</comment>